<reference evidence="2" key="1">
    <citation type="journal article" date="2022" name="Int. J. Syst. Evol. Microbiol.">
        <title>Granulimonas faecalis gen. nov., sp. nov., and Leptogranulimonas caecicola gen. nov., sp. nov., novel lactate-producing Atopobiaceae bacteria isolated from mouse intestines, and an emended description of the family Atopobiaceae.</title>
        <authorList>
            <person name="Morinaga K."/>
            <person name="Kusada H."/>
            <person name="Sakamoto S."/>
            <person name="Murakami T."/>
            <person name="Toyoda A."/>
            <person name="Mori H."/>
            <person name="Meng X.Y."/>
            <person name="Takashino M."/>
            <person name="Murotomi K."/>
            <person name="Tamaki H."/>
        </authorList>
    </citation>
    <scope>NUCLEOTIDE SEQUENCE</scope>
    <source>
        <strain evidence="2">OPF53</strain>
    </source>
</reference>
<dbReference type="AlphaFoldDB" id="A0AAV5B6C4"/>
<evidence type="ECO:0000313" key="2">
    <source>
        <dbReference type="EMBL" id="GJM56258.1"/>
    </source>
</evidence>
<name>A0AAV5B6C4_9ACTN</name>
<accession>A0AAV5B6C4</accession>
<evidence type="ECO:0000259" key="1">
    <source>
        <dbReference type="Pfam" id="PF18818"/>
    </source>
</evidence>
<sequence length="151" mass="15739">MGPSTSRAATASRCPPAATFSSEGAFFRTLLHEECHATGAEGRLGRPAVCERVKVTYEDIAREELVAELGSVFAASRLSIDLSELTAADLAEGGRWAEHGAYLKGWLAAFDEGDRADALMTAATAAGRASDWLFDHCFSEAGNGGAEAGAA</sequence>
<gene>
    <name evidence="2" type="ORF">ATOP_19130</name>
</gene>
<feature type="domain" description="Polyvalent protein metallopeptidase" evidence="1">
    <location>
        <begin position="14"/>
        <end position="123"/>
    </location>
</feature>
<comment type="caution">
    <text evidence="2">The sequence shown here is derived from an EMBL/GenBank/DDBJ whole genome shotgun (WGS) entry which is preliminary data.</text>
</comment>
<dbReference type="Proteomes" id="UP001055025">
    <property type="component" value="Unassembled WGS sequence"/>
</dbReference>
<keyword evidence="3" id="KW-1185">Reference proteome</keyword>
<dbReference type="Pfam" id="PF18818">
    <property type="entry name" value="MPTase-PolyVal"/>
    <property type="match status" value="1"/>
</dbReference>
<proteinExistence type="predicted"/>
<protein>
    <recommendedName>
        <fullName evidence="1">Polyvalent protein metallopeptidase domain-containing protein</fullName>
    </recommendedName>
</protein>
<evidence type="ECO:0000313" key="3">
    <source>
        <dbReference type="Proteomes" id="UP001055025"/>
    </source>
</evidence>
<organism evidence="2 3">
    <name type="scientific">Granulimonas faecalis</name>
    <dbReference type="NCBI Taxonomy" id="2894155"/>
    <lineage>
        <taxon>Bacteria</taxon>
        <taxon>Bacillati</taxon>
        <taxon>Actinomycetota</taxon>
        <taxon>Coriobacteriia</taxon>
        <taxon>Coriobacteriales</taxon>
        <taxon>Kribbibacteriaceae</taxon>
        <taxon>Granulimonas</taxon>
    </lineage>
</organism>
<dbReference type="RefSeq" id="WP_168354095.1">
    <property type="nucleotide sequence ID" value="NZ_BQKC01000002.1"/>
</dbReference>
<dbReference type="EMBL" id="BQKC01000002">
    <property type="protein sequence ID" value="GJM56258.1"/>
    <property type="molecule type" value="Genomic_DNA"/>
</dbReference>
<dbReference type="InterPro" id="IPR041459">
    <property type="entry name" value="MPTase-PolyVal"/>
</dbReference>